<gene>
    <name evidence="1" type="ORF">RJ640_025527</name>
</gene>
<dbReference type="Proteomes" id="UP001187471">
    <property type="component" value="Unassembled WGS sequence"/>
</dbReference>
<evidence type="ECO:0000313" key="1">
    <source>
        <dbReference type="EMBL" id="KAK2993517.1"/>
    </source>
</evidence>
<comment type="caution">
    <text evidence="1">The sequence shown here is derived from an EMBL/GenBank/DDBJ whole genome shotgun (WGS) entry which is preliminary data.</text>
</comment>
<reference evidence="1" key="1">
    <citation type="submission" date="2022-12" db="EMBL/GenBank/DDBJ databases">
        <title>Draft genome assemblies for two species of Escallonia (Escalloniales).</title>
        <authorList>
            <person name="Chanderbali A."/>
            <person name="Dervinis C."/>
            <person name="Anghel I."/>
            <person name="Soltis D."/>
            <person name="Soltis P."/>
            <person name="Zapata F."/>
        </authorList>
    </citation>
    <scope>NUCLEOTIDE SEQUENCE</scope>
    <source>
        <strain evidence="1">UCBG92.1500</strain>
        <tissue evidence="1">Leaf</tissue>
    </source>
</reference>
<keyword evidence="2" id="KW-1185">Reference proteome</keyword>
<dbReference type="EMBL" id="JAVXUO010000306">
    <property type="protein sequence ID" value="KAK2993517.1"/>
    <property type="molecule type" value="Genomic_DNA"/>
</dbReference>
<accession>A0AA88RQ52</accession>
<dbReference type="AlphaFoldDB" id="A0AA88RQ52"/>
<evidence type="ECO:0000313" key="2">
    <source>
        <dbReference type="Proteomes" id="UP001187471"/>
    </source>
</evidence>
<protein>
    <submittedName>
        <fullName evidence="1">Uncharacterized protein</fullName>
    </submittedName>
</protein>
<proteinExistence type="predicted"/>
<organism evidence="1 2">
    <name type="scientific">Escallonia rubra</name>
    <dbReference type="NCBI Taxonomy" id="112253"/>
    <lineage>
        <taxon>Eukaryota</taxon>
        <taxon>Viridiplantae</taxon>
        <taxon>Streptophyta</taxon>
        <taxon>Embryophyta</taxon>
        <taxon>Tracheophyta</taxon>
        <taxon>Spermatophyta</taxon>
        <taxon>Magnoliopsida</taxon>
        <taxon>eudicotyledons</taxon>
        <taxon>Gunneridae</taxon>
        <taxon>Pentapetalae</taxon>
        <taxon>asterids</taxon>
        <taxon>campanulids</taxon>
        <taxon>Escalloniales</taxon>
        <taxon>Escalloniaceae</taxon>
        <taxon>Escallonia</taxon>
    </lineage>
</organism>
<sequence length="162" mass="17545">MGMGLTTIFSSGISFSHLNLLTRWCMNTSISSRAYSFPGHILGPPPKGTNVYGAGPLPSNLDGSNFKGSGKNSSFLCVEFALQYICENLTFQPFGIEKPLYMKSERASLKAPCSGGASLSTSHATFHEYFIFCTSSQFKSSPGAFDLAISICSEKKKKKNQQ</sequence>
<name>A0AA88RQ52_9ASTE</name>